<dbReference type="AlphaFoldDB" id="A0A1Y1YZ67"/>
<evidence type="ECO:0000256" key="1">
    <source>
        <dbReference type="SAM" id="MobiDB-lite"/>
    </source>
</evidence>
<organism evidence="2 3">
    <name type="scientific">Neocallimastix californiae</name>
    <dbReference type="NCBI Taxonomy" id="1754190"/>
    <lineage>
        <taxon>Eukaryota</taxon>
        <taxon>Fungi</taxon>
        <taxon>Fungi incertae sedis</taxon>
        <taxon>Chytridiomycota</taxon>
        <taxon>Chytridiomycota incertae sedis</taxon>
        <taxon>Neocallimastigomycetes</taxon>
        <taxon>Neocallimastigales</taxon>
        <taxon>Neocallimastigaceae</taxon>
        <taxon>Neocallimastix</taxon>
    </lineage>
</organism>
<evidence type="ECO:0000313" key="3">
    <source>
        <dbReference type="Proteomes" id="UP000193920"/>
    </source>
</evidence>
<feature type="compositionally biased region" description="Basic residues" evidence="1">
    <location>
        <begin position="462"/>
        <end position="478"/>
    </location>
</feature>
<feature type="region of interest" description="Disordered" evidence="1">
    <location>
        <begin position="411"/>
        <end position="499"/>
    </location>
</feature>
<feature type="compositionally biased region" description="Polar residues" evidence="1">
    <location>
        <begin position="265"/>
        <end position="281"/>
    </location>
</feature>
<feature type="compositionally biased region" description="Basic residues" evidence="1">
    <location>
        <begin position="287"/>
        <end position="297"/>
    </location>
</feature>
<dbReference type="Proteomes" id="UP000193920">
    <property type="component" value="Unassembled WGS sequence"/>
</dbReference>
<gene>
    <name evidence="2" type="ORF">LY90DRAFT_519570</name>
</gene>
<accession>A0A1Y1YZ67</accession>
<reference evidence="2 3" key="1">
    <citation type="submission" date="2016-08" db="EMBL/GenBank/DDBJ databases">
        <title>A Parts List for Fungal Cellulosomes Revealed by Comparative Genomics.</title>
        <authorList>
            <consortium name="DOE Joint Genome Institute"/>
            <person name="Haitjema C.H."/>
            <person name="Gilmore S.P."/>
            <person name="Henske J.K."/>
            <person name="Solomon K.V."/>
            <person name="De Groot R."/>
            <person name="Kuo A."/>
            <person name="Mondo S.J."/>
            <person name="Salamov A.A."/>
            <person name="Labutti K."/>
            <person name="Zhao Z."/>
            <person name="Chiniquy J."/>
            <person name="Barry K."/>
            <person name="Brewer H.M."/>
            <person name="Purvine S.O."/>
            <person name="Wright A.T."/>
            <person name="Boxma B."/>
            <person name="Van Alen T."/>
            <person name="Hackstein J.H."/>
            <person name="Baker S.E."/>
            <person name="Grigoriev I.V."/>
            <person name="O'Malley M.A."/>
        </authorList>
    </citation>
    <scope>NUCLEOTIDE SEQUENCE [LARGE SCALE GENOMIC DNA]</scope>
    <source>
        <strain evidence="2 3">G1</strain>
    </source>
</reference>
<keyword evidence="3" id="KW-1185">Reference proteome</keyword>
<sequence>MANDKKFINKLTKGLKLKINKKKKSNWKNLNSGGIPRTPTDESMIYSDTEAELYQAKINVEANRSFSYHNNAYNNDSYTNTNNILAALNSSNDKFVNRSKTTYQRQTTNTYTYNSTITSYNNNLGRKPQTSQGNYNIYPSTTTESRKNSLQNVVASLQTTTNTQPIQIQYTSSSTNSAPYTSSSTTISPLSLDTSDKFINELNSNNPFKSDINLNANSIHPKATTSQINSQLGVPNTDMAMSHTLISPIEFDVSGNEIKSNNANVATTTESNSQKDVNQSNKEQRRPSRSKSIKKVKPLITFDKPPVVSPMTVDSEDEENTRGRKRGGRKSKKYSKKRSSPSLSVKTTELRDRSKSVPNFGKRSSLEGKLTSIKPSLVTSPTKKGNEEDDDIPLGIIQYKCISSILQESAPPNISSLQSNTKKSYKSSNVKDNYGYLSPTEHYPQENKSNKEEPTLKISGSLHRRSKSYHTGTHKKRTPVPLTPPLSPKRTEEEEDDENDNIPLYKLLDLDSHDGPMKTMVKPKNLPKLKQKKFPIDIAVSQSYQSFNYVFSDDEDENQTNIFNTNMNMNSNQNNLNFINNKNINSNNFNNFNNINNSINNNNNIFTNFNNSNNFNQFNFNQNTTKVNYNPFLELSNNNLNIDNDFRPYSL</sequence>
<comment type="caution">
    <text evidence="2">The sequence shown here is derived from an EMBL/GenBank/DDBJ whole genome shotgun (WGS) entry which is preliminary data.</text>
</comment>
<protein>
    <submittedName>
        <fullName evidence="2">Uncharacterized protein</fullName>
    </submittedName>
</protein>
<feature type="region of interest" description="Disordered" evidence="1">
    <location>
        <begin position="265"/>
        <end position="391"/>
    </location>
</feature>
<feature type="compositionally biased region" description="Polar residues" evidence="1">
    <location>
        <begin position="373"/>
        <end position="383"/>
    </location>
</feature>
<feature type="compositionally biased region" description="Basic residues" evidence="1">
    <location>
        <begin position="323"/>
        <end position="339"/>
    </location>
</feature>
<dbReference type="EMBL" id="MCOG01000481">
    <property type="protein sequence ID" value="ORY03164.1"/>
    <property type="molecule type" value="Genomic_DNA"/>
</dbReference>
<proteinExistence type="predicted"/>
<feature type="compositionally biased region" description="Polar residues" evidence="1">
    <location>
        <begin position="411"/>
        <end position="431"/>
    </location>
</feature>
<dbReference type="OrthoDB" id="2158608at2759"/>
<name>A0A1Y1YZ67_9FUNG</name>
<feature type="compositionally biased region" description="Basic and acidic residues" evidence="1">
    <location>
        <begin position="443"/>
        <end position="455"/>
    </location>
</feature>
<evidence type="ECO:0000313" key="2">
    <source>
        <dbReference type="EMBL" id="ORY03164.1"/>
    </source>
</evidence>